<dbReference type="PANTHER" id="PTHR12856">
    <property type="entry name" value="TRANSCRIPTION INITIATION FACTOR IIH-RELATED"/>
    <property type="match status" value="1"/>
</dbReference>
<keyword evidence="5" id="KW-0804">Transcription</keyword>
<dbReference type="EMBL" id="PNEN01000537">
    <property type="protein sequence ID" value="PPJ55536.1"/>
    <property type="molecule type" value="Genomic_DNA"/>
</dbReference>
<keyword evidence="6" id="KW-0539">Nucleus</keyword>
<keyword evidence="4" id="KW-0805">Transcription regulation</keyword>
<dbReference type="CDD" id="cd13229">
    <property type="entry name" value="PH_TFIIH"/>
    <property type="match status" value="1"/>
</dbReference>
<proteinExistence type="inferred from homology"/>
<evidence type="ECO:0000256" key="7">
    <source>
        <dbReference type="SAM" id="MobiDB-lite"/>
    </source>
</evidence>
<feature type="region of interest" description="Disordered" evidence="7">
    <location>
        <begin position="326"/>
        <end position="348"/>
    </location>
</feature>
<evidence type="ECO:0000256" key="1">
    <source>
        <dbReference type="ARBA" id="ARBA00004123"/>
    </source>
</evidence>
<name>A0A2S6C743_9PEZI</name>
<accession>A0A2S6C743</accession>
<evidence type="ECO:0000313" key="9">
    <source>
        <dbReference type="EMBL" id="PPJ55536.1"/>
    </source>
</evidence>
<evidence type="ECO:0000256" key="5">
    <source>
        <dbReference type="ARBA" id="ARBA00023163"/>
    </source>
</evidence>
<organism evidence="9 10">
    <name type="scientific">Cercospora berteroae</name>
    <dbReference type="NCBI Taxonomy" id="357750"/>
    <lineage>
        <taxon>Eukaryota</taxon>
        <taxon>Fungi</taxon>
        <taxon>Dikarya</taxon>
        <taxon>Ascomycota</taxon>
        <taxon>Pezizomycotina</taxon>
        <taxon>Dothideomycetes</taxon>
        <taxon>Dothideomycetidae</taxon>
        <taxon>Mycosphaerellales</taxon>
        <taxon>Mycosphaerellaceae</taxon>
        <taxon>Cercospora</taxon>
    </lineage>
</organism>
<comment type="subcellular location">
    <subcellularLocation>
        <location evidence="1">Nucleus</location>
    </subcellularLocation>
</comment>
<dbReference type="AlphaFoldDB" id="A0A2S6C743"/>
<dbReference type="GO" id="GO:0000439">
    <property type="term" value="C:transcription factor TFIIH core complex"/>
    <property type="evidence" value="ECO:0007669"/>
    <property type="project" value="InterPro"/>
</dbReference>
<comment type="caution">
    <text evidence="9">The sequence shown here is derived from an EMBL/GenBank/DDBJ whole genome shotgun (WGS) entry which is preliminary data.</text>
</comment>
<dbReference type="InterPro" id="IPR011993">
    <property type="entry name" value="PH-like_dom_sf"/>
</dbReference>
<dbReference type="SUPFAM" id="SSF50729">
    <property type="entry name" value="PH domain-like"/>
    <property type="match status" value="1"/>
</dbReference>
<dbReference type="Pfam" id="PF03909">
    <property type="entry name" value="BSD"/>
    <property type="match status" value="2"/>
</dbReference>
<dbReference type="InterPro" id="IPR013876">
    <property type="entry name" value="TFIIH_BTF_p62_N"/>
</dbReference>
<keyword evidence="3" id="KW-0677">Repeat</keyword>
<dbReference type="PROSITE" id="PS50858">
    <property type="entry name" value="BSD"/>
    <property type="match status" value="1"/>
</dbReference>
<dbReference type="GO" id="GO:0006289">
    <property type="term" value="P:nucleotide-excision repair"/>
    <property type="evidence" value="ECO:0007669"/>
    <property type="project" value="InterPro"/>
</dbReference>
<sequence>MPPTIATAVFKKKDGILTVAEDRKYVFWSPASPPSSPPSVTIPVADITNLQQTPATSKAIALKIVVGEASYVFTFNHKENARKEQENTTEVLRNTIAANKAKDAAQLVAPAAAAAAAGGAGGGDSSASAAMAIAKTVSSSKADEGWYDDAKLKSDISLQRSLLESNRALQERFNQALKDKPESVSLAQFTGQFWSARLHLLRAHAIEKAQKQGEYNVLPEIKFIVKPAEKAGEPDVKHLAITKEQIHLMFKQYPIVKEAYNDNVPPLTQTDFWTGFFGSRLLKKLKGEKITQNDKRDARFDKYLDRESTGPASIQHIPHWMDLEGNEQNHSQRKGNRPDQDMRPTSTDKVPILRVLNNLSEKMMAHVAHEDGEAHAPIGLDEETFEQLRLRDLANEDVDNRVRLSIKEQQRYLGGDEDTLSADAKLYAKQDPQQVLKTMNSGLQPTQLGSDVKGTLRLDHVIGYHTDDNSDSDDETSSAQTNGNAGKKKPKVGSHAAMGTASTTIMSSIKSRRDFNSPEATSLNGLSPEIYDNLVMTNNTTNEFLHYFWSLFLSGDASKTNELAQLVSTLDRSIDRINAVGAQADVEREQKVGKIKKQVEDYYQRTGKRRKLDYDSTVAGGKKAVDAMVKPTLQALAQATSAYRKAFEEQSKEAAAATTAV</sequence>
<dbReference type="Proteomes" id="UP000237631">
    <property type="component" value="Unassembled WGS sequence"/>
</dbReference>
<evidence type="ECO:0000256" key="3">
    <source>
        <dbReference type="ARBA" id="ARBA00022737"/>
    </source>
</evidence>
<protein>
    <recommendedName>
        <fullName evidence="8">BSD domain-containing protein</fullName>
    </recommendedName>
</protein>
<dbReference type="Gene3D" id="2.30.29.30">
    <property type="entry name" value="Pleckstrin-homology domain (PH domain)/Phosphotyrosine-binding domain (PTB)"/>
    <property type="match status" value="1"/>
</dbReference>
<keyword evidence="10" id="KW-1185">Reference proteome</keyword>
<comment type="similarity">
    <text evidence="2">Belongs to the TFB1 family.</text>
</comment>
<dbReference type="Pfam" id="PF08567">
    <property type="entry name" value="PH_TFIIH"/>
    <property type="match status" value="1"/>
</dbReference>
<reference evidence="10" key="1">
    <citation type="journal article" date="2017" name="bioRxiv">
        <title>Conservation of a gene cluster reveals novel cercosporin biosynthetic mechanisms and extends production to the genus Colletotrichum.</title>
        <authorList>
            <person name="de Jonge R."/>
            <person name="Ebert M.K."/>
            <person name="Huitt-Roehl C.R."/>
            <person name="Pal P."/>
            <person name="Suttle J.C."/>
            <person name="Spanner R.E."/>
            <person name="Neubauer J.D."/>
            <person name="Jurick W.M.II."/>
            <person name="Stott K.A."/>
            <person name="Secor G.A."/>
            <person name="Thomma B.P.H.J."/>
            <person name="Van de Peer Y."/>
            <person name="Townsend C.A."/>
            <person name="Bolton M.D."/>
        </authorList>
    </citation>
    <scope>NUCLEOTIDE SEQUENCE [LARGE SCALE GENOMIC DNA]</scope>
    <source>
        <strain evidence="10">CBS538.71</strain>
    </source>
</reference>
<dbReference type="InterPro" id="IPR005607">
    <property type="entry name" value="BSD_dom"/>
</dbReference>
<feature type="region of interest" description="Disordered" evidence="7">
    <location>
        <begin position="463"/>
        <end position="500"/>
    </location>
</feature>
<evidence type="ECO:0000313" key="10">
    <source>
        <dbReference type="Proteomes" id="UP000237631"/>
    </source>
</evidence>
<dbReference type="OrthoDB" id="360521at2759"/>
<evidence type="ECO:0000259" key="8">
    <source>
        <dbReference type="PROSITE" id="PS50858"/>
    </source>
</evidence>
<dbReference type="InterPro" id="IPR027079">
    <property type="entry name" value="Tfb1/GTF2H1"/>
</dbReference>
<gene>
    <name evidence="9" type="ORF">CBER1_05396</name>
</gene>
<dbReference type="STRING" id="357750.A0A2S6C743"/>
<feature type="domain" description="BSD" evidence="8">
    <location>
        <begin position="233"/>
        <end position="284"/>
    </location>
</feature>
<dbReference type="SMART" id="SM00751">
    <property type="entry name" value="BSD"/>
    <property type="match status" value="2"/>
</dbReference>
<dbReference type="GO" id="GO:0006351">
    <property type="term" value="P:DNA-templated transcription"/>
    <property type="evidence" value="ECO:0007669"/>
    <property type="project" value="InterPro"/>
</dbReference>
<evidence type="ECO:0000256" key="6">
    <source>
        <dbReference type="ARBA" id="ARBA00023242"/>
    </source>
</evidence>
<evidence type="ECO:0000256" key="2">
    <source>
        <dbReference type="ARBA" id="ARBA00009448"/>
    </source>
</evidence>
<evidence type="ECO:0000256" key="4">
    <source>
        <dbReference type="ARBA" id="ARBA00023015"/>
    </source>
</evidence>